<keyword evidence="1" id="KW-0732">Signal</keyword>
<feature type="chain" id="PRO_5047365816" description="DUF4136 domain-containing protein" evidence="1">
    <location>
        <begin position="27"/>
        <end position="202"/>
    </location>
</feature>
<dbReference type="PROSITE" id="PS51257">
    <property type="entry name" value="PROKAR_LIPOPROTEIN"/>
    <property type="match status" value="1"/>
</dbReference>
<dbReference type="Pfam" id="PF13590">
    <property type="entry name" value="DUF4136"/>
    <property type="match status" value="1"/>
</dbReference>
<dbReference type="EMBL" id="JACHKA010000001">
    <property type="protein sequence ID" value="MBB5984526.1"/>
    <property type="molecule type" value="Genomic_DNA"/>
</dbReference>
<evidence type="ECO:0000256" key="1">
    <source>
        <dbReference type="SAM" id="SignalP"/>
    </source>
</evidence>
<dbReference type="RefSeq" id="WP_338056685.1">
    <property type="nucleotide sequence ID" value="NZ_JACHKA010000001.1"/>
</dbReference>
<protein>
    <recommendedName>
        <fullName evidence="2">DUF4136 domain-containing protein</fullName>
    </recommendedName>
</protein>
<evidence type="ECO:0000313" key="4">
    <source>
        <dbReference type="Proteomes" id="UP001138540"/>
    </source>
</evidence>
<dbReference type="InterPro" id="IPR025411">
    <property type="entry name" value="DUF4136"/>
</dbReference>
<keyword evidence="4" id="KW-1185">Reference proteome</keyword>
<evidence type="ECO:0000313" key="3">
    <source>
        <dbReference type="EMBL" id="MBB5984526.1"/>
    </source>
</evidence>
<organism evidence="3 4">
    <name type="scientific">Sphingobium lignivorans</name>
    <dbReference type="NCBI Taxonomy" id="2735886"/>
    <lineage>
        <taxon>Bacteria</taxon>
        <taxon>Pseudomonadati</taxon>
        <taxon>Pseudomonadota</taxon>
        <taxon>Alphaproteobacteria</taxon>
        <taxon>Sphingomonadales</taxon>
        <taxon>Sphingomonadaceae</taxon>
        <taxon>Sphingobium</taxon>
    </lineage>
</organism>
<feature type="signal peptide" evidence="1">
    <location>
        <begin position="1"/>
        <end position="26"/>
    </location>
</feature>
<gene>
    <name evidence="3" type="ORF">HNP60_000500</name>
</gene>
<evidence type="ECO:0000259" key="2">
    <source>
        <dbReference type="Pfam" id="PF13590"/>
    </source>
</evidence>
<dbReference type="Proteomes" id="UP001138540">
    <property type="component" value="Unassembled WGS sequence"/>
</dbReference>
<name>A0ABR6NB62_9SPHN</name>
<proteinExistence type="predicted"/>
<comment type="caution">
    <text evidence="3">The sequence shown here is derived from an EMBL/GenBank/DDBJ whole genome shotgun (WGS) entry which is preliminary data.</text>
</comment>
<accession>A0ABR6NB62</accession>
<sequence length="202" mass="20377">MMRTRHLKGALLALAPALLLTGCATSTGPVEVTRFHADQVARQGRVTIVPADAADSNSLEFRAVANAVSAALARNGFTVLDEGAAGGDVEAVVALTRDTYAPGAQGRSPVSVGVGGSTGSFGSGVGVGIGLNLSGKPKPVVATRLRVQLRRASDKVAFWEGRAETAAKEGSPAAQPGIAVGRLADALFQGFPGSSGETITVQ</sequence>
<reference evidence="3 4" key="1">
    <citation type="submission" date="2020-08" db="EMBL/GenBank/DDBJ databases">
        <title>Exploring microbial biodiversity for novel pathways involved in the catabolism of aromatic compounds derived from lignin.</title>
        <authorList>
            <person name="Elkins J."/>
        </authorList>
    </citation>
    <scope>NUCLEOTIDE SEQUENCE [LARGE SCALE GENOMIC DNA]</scope>
    <source>
        <strain evidence="3 4">B1D3A</strain>
    </source>
</reference>
<feature type="domain" description="DUF4136" evidence="2">
    <location>
        <begin position="51"/>
        <end position="193"/>
    </location>
</feature>